<reference evidence="14" key="2">
    <citation type="submission" date="2022-03" db="EMBL/GenBank/DDBJ databases">
        <title>Draft title - Genomic analysis of global carrot germplasm unveils the trajectory of domestication and the origin of high carotenoid orange carrot.</title>
        <authorList>
            <person name="Iorizzo M."/>
            <person name="Ellison S."/>
            <person name="Senalik D."/>
            <person name="Macko-Podgorni A."/>
            <person name="Grzebelus D."/>
            <person name="Bostan H."/>
            <person name="Rolling W."/>
            <person name="Curaba J."/>
            <person name="Simon P."/>
        </authorList>
    </citation>
    <scope>NUCLEOTIDE SEQUENCE</scope>
    <source>
        <tissue evidence="14">Leaf</tissue>
    </source>
</reference>
<dbReference type="GO" id="GO:0000919">
    <property type="term" value="P:cell plate assembly"/>
    <property type="evidence" value="ECO:0007669"/>
    <property type="project" value="UniProtKB-ARBA"/>
</dbReference>
<dbReference type="AlphaFoldDB" id="A0AAF1ALQ3"/>
<feature type="region of interest" description="Disordered" evidence="12">
    <location>
        <begin position="426"/>
        <end position="450"/>
    </location>
</feature>
<dbReference type="GO" id="GO:0008017">
    <property type="term" value="F:microtubule binding"/>
    <property type="evidence" value="ECO:0007669"/>
    <property type="project" value="InterPro"/>
</dbReference>
<proteinExistence type="inferred from homology"/>
<dbReference type="Gene3D" id="3.40.850.10">
    <property type="entry name" value="Kinesin motor domain"/>
    <property type="match status" value="1"/>
</dbReference>
<dbReference type="CDD" id="cd01374">
    <property type="entry name" value="KISc_CENP_E"/>
    <property type="match status" value="1"/>
</dbReference>
<protein>
    <recommendedName>
        <fullName evidence="10">Kinesin-like protein</fullName>
    </recommendedName>
</protein>
<dbReference type="PANTHER" id="PTHR47968:SF18">
    <property type="entry name" value="KINESIN-LIKE PROTEIN KIN-7F"/>
    <property type="match status" value="1"/>
</dbReference>
<evidence type="ECO:0000256" key="5">
    <source>
        <dbReference type="ARBA" id="ARBA00023054"/>
    </source>
</evidence>
<gene>
    <name evidence="14" type="ORF">DCAR_0103904</name>
</gene>
<feature type="region of interest" description="Disordered" evidence="12">
    <location>
        <begin position="599"/>
        <end position="623"/>
    </location>
</feature>
<dbReference type="GO" id="GO:0005524">
    <property type="term" value="F:ATP binding"/>
    <property type="evidence" value="ECO:0007669"/>
    <property type="project" value="UniProtKB-UniRule"/>
</dbReference>
<dbReference type="SMART" id="SM00129">
    <property type="entry name" value="KISc"/>
    <property type="match status" value="1"/>
</dbReference>
<dbReference type="InterPro" id="IPR027417">
    <property type="entry name" value="P-loop_NTPase"/>
</dbReference>
<organism evidence="14 15">
    <name type="scientific">Daucus carota subsp. sativus</name>
    <name type="common">Carrot</name>
    <dbReference type="NCBI Taxonomy" id="79200"/>
    <lineage>
        <taxon>Eukaryota</taxon>
        <taxon>Viridiplantae</taxon>
        <taxon>Streptophyta</taxon>
        <taxon>Embryophyta</taxon>
        <taxon>Tracheophyta</taxon>
        <taxon>Spermatophyta</taxon>
        <taxon>Magnoliopsida</taxon>
        <taxon>eudicotyledons</taxon>
        <taxon>Gunneridae</taxon>
        <taxon>Pentapetalae</taxon>
        <taxon>asterids</taxon>
        <taxon>campanulids</taxon>
        <taxon>Apiales</taxon>
        <taxon>Apiaceae</taxon>
        <taxon>Apioideae</taxon>
        <taxon>Scandiceae</taxon>
        <taxon>Daucinae</taxon>
        <taxon>Daucus</taxon>
        <taxon>Daucus sect. Daucus</taxon>
    </lineage>
</organism>
<evidence type="ECO:0000256" key="9">
    <source>
        <dbReference type="PROSITE-ProRule" id="PRU00283"/>
    </source>
</evidence>
<feature type="domain" description="Kinesin motor" evidence="13">
    <location>
        <begin position="25"/>
        <end position="347"/>
    </location>
</feature>
<keyword evidence="3 9" id="KW-0547">Nucleotide-binding</keyword>
<dbReference type="Proteomes" id="UP000077755">
    <property type="component" value="Chromosome 1"/>
</dbReference>
<dbReference type="Pfam" id="PF00225">
    <property type="entry name" value="Kinesin"/>
    <property type="match status" value="1"/>
</dbReference>
<evidence type="ECO:0000313" key="14">
    <source>
        <dbReference type="EMBL" id="WOG84720.1"/>
    </source>
</evidence>
<reference evidence="14" key="1">
    <citation type="journal article" date="2016" name="Nat. Genet.">
        <title>A high-quality carrot genome assembly provides new insights into carotenoid accumulation and asterid genome evolution.</title>
        <authorList>
            <person name="Iorizzo M."/>
            <person name="Ellison S."/>
            <person name="Senalik D."/>
            <person name="Zeng P."/>
            <person name="Satapoomin P."/>
            <person name="Huang J."/>
            <person name="Bowman M."/>
            <person name="Iovene M."/>
            <person name="Sanseverino W."/>
            <person name="Cavagnaro P."/>
            <person name="Yildiz M."/>
            <person name="Macko-Podgorni A."/>
            <person name="Moranska E."/>
            <person name="Grzebelus E."/>
            <person name="Grzebelus D."/>
            <person name="Ashrafi H."/>
            <person name="Zheng Z."/>
            <person name="Cheng S."/>
            <person name="Spooner D."/>
            <person name="Van Deynze A."/>
            <person name="Simon P."/>
        </authorList>
    </citation>
    <scope>NUCLEOTIDE SEQUENCE</scope>
    <source>
        <tissue evidence="14">Leaf</tissue>
    </source>
</reference>
<comment type="similarity">
    <text evidence="1">Belongs to the TRAFAC class myosin-kinesin ATPase superfamily. Kinesin family. KIN-7 subfamily.</text>
</comment>
<feature type="binding site" evidence="9">
    <location>
        <begin position="111"/>
        <end position="118"/>
    </location>
    <ligand>
        <name>ATP</name>
        <dbReference type="ChEBI" id="CHEBI:30616"/>
    </ligand>
</feature>
<dbReference type="GO" id="GO:0003777">
    <property type="term" value="F:microtubule motor activity"/>
    <property type="evidence" value="ECO:0007669"/>
    <property type="project" value="InterPro"/>
</dbReference>
<dbReference type="SUPFAM" id="SSF52540">
    <property type="entry name" value="P-loop containing nucleoside triphosphate hydrolases"/>
    <property type="match status" value="1"/>
</dbReference>
<dbReference type="InterPro" id="IPR001752">
    <property type="entry name" value="Kinesin_motor_dom"/>
</dbReference>
<feature type="compositionally biased region" description="Basic and acidic residues" evidence="12">
    <location>
        <begin position="426"/>
        <end position="436"/>
    </location>
</feature>
<dbReference type="InterPro" id="IPR027640">
    <property type="entry name" value="Kinesin-like_fam"/>
</dbReference>
<keyword evidence="4 9" id="KW-0067">ATP-binding</keyword>
<dbReference type="InterPro" id="IPR036961">
    <property type="entry name" value="Kinesin_motor_dom_sf"/>
</dbReference>
<dbReference type="GO" id="GO:0007018">
    <property type="term" value="P:microtubule-based movement"/>
    <property type="evidence" value="ECO:0007669"/>
    <property type="project" value="InterPro"/>
</dbReference>
<dbReference type="PRINTS" id="PR00380">
    <property type="entry name" value="KINESINHEAVY"/>
</dbReference>
<evidence type="ECO:0000256" key="4">
    <source>
        <dbReference type="ARBA" id="ARBA00022840"/>
    </source>
</evidence>
<evidence type="ECO:0000256" key="12">
    <source>
        <dbReference type="SAM" id="MobiDB-lite"/>
    </source>
</evidence>
<comment type="subcellular location">
    <subcellularLocation>
        <location evidence="8">Cytoplasm</location>
        <location evidence="8">Cytoskeleton</location>
        <location evidence="8">Phragmoplast</location>
    </subcellularLocation>
</comment>
<accession>A0AAF1ALQ3</accession>
<feature type="coiled-coil region" evidence="11">
    <location>
        <begin position="392"/>
        <end position="419"/>
    </location>
</feature>
<dbReference type="InterPro" id="IPR021881">
    <property type="entry name" value="NACK_C"/>
</dbReference>
<dbReference type="FunFam" id="3.40.850.10:FF:000016">
    <property type="entry name" value="Kinesin-like protein"/>
    <property type="match status" value="1"/>
</dbReference>
<dbReference type="InterPro" id="IPR019821">
    <property type="entry name" value="Kinesin_motor_CS"/>
</dbReference>
<evidence type="ECO:0000256" key="3">
    <source>
        <dbReference type="ARBA" id="ARBA00022741"/>
    </source>
</evidence>
<dbReference type="PANTHER" id="PTHR47968">
    <property type="entry name" value="CENTROMERE PROTEIN E"/>
    <property type="match status" value="1"/>
</dbReference>
<feature type="coiled-coil region" evidence="11">
    <location>
        <begin position="685"/>
        <end position="717"/>
    </location>
</feature>
<evidence type="ECO:0000259" key="13">
    <source>
        <dbReference type="PROSITE" id="PS50067"/>
    </source>
</evidence>
<dbReference type="PROSITE" id="PS50067">
    <property type="entry name" value="KINESIN_MOTOR_2"/>
    <property type="match status" value="1"/>
</dbReference>
<sequence length="920" mass="103904">MGAAGEQDSTDLEKMQGGISSRKEKILVLVRFRPLSDEEIARNEVSDWECINETSILFRNSLHERSSSPTAYTYDRIFGGDCSTRQVYDAGAKEIALSVVSGINSSIFAYGQTSSGKTHTMLGITEYTVSEIYDYIQRHEERVFVLKFSALEIYNEDVRDLLSTNSIPLRLLDDPEKGTVVEKLTEEILRDQKHLKELLSVCEARRQMEETSLNETSSRSHQILKLTIDSSACEFVGKGKSATLSASVNFIDLAGSERASQALSVGHRLKEGCHINRSLLTLSTVIHKLSKGRRGHVNYRDSKLTRILQPCLGGNARTAIICTLSPALSNVEQSRNTLLFANCAKEVSTNAKVNVVMSDKALVRHLQKELVRLEGALRTPAPTFASDHTVLLRMKDLHIEKLEREMKELAVQRDLAQAKLEDALYKRKNEDPHHSSDDEEDLSDGTSSSISNRRKFLRSGQFQGQEGLALGSEEDPNSICKEVCCIEMEESSKDETADHLILSARQDNVRVSESVSGYGELEDEEIMSSSPSEVSHPQNSYNYGSLKWRVQNVQKTTNTLVGDFPDEPSPWSLSTDMSNSGCLRSPRSSIWRPNLINGSSSPSLEMLQPNEKTPPKQSAKFFTGRPHSKRRIPALNYNDDTARLARNGYQSSIGSSLLDDLDGQKNKGPGDEGIPSIDTFVAGMKEMAEIQYENIENNAADNQVRETNLKVETVENNVRDVGLDPMQEVIRTLSDWPSEFERLQRSILELWQACNVSLVHRTYFILLFRGDPMDSIYMEVELRRLFFIKEAFSREGPEVDNGLTVTLASSMRALRHEQETLSKLVSKRFSEEQRKVIYEKWDISLDSKRRRQQLIQRLWSDTKDMKHIMESAAIIARLVRFSEQERPPKEMFGLSFTPPQMSRRSFGWKPSMKSKRQGVN</sequence>
<keyword evidence="6 9" id="KW-0505">Motor protein</keyword>
<keyword evidence="2 10" id="KW-0493">Microtubule</keyword>
<evidence type="ECO:0000313" key="15">
    <source>
        <dbReference type="Proteomes" id="UP000077755"/>
    </source>
</evidence>
<evidence type="ECO:0000256" key="7">
    <source>
        <dbReference type="ARBA" id="ARBA00023212"/>
    </source>
</evidence>
<dbReference type="EMBL" id="CP093343">
    <property type="protein sequence ID" value="WOG84720.1"/>
    <property type="molecule type" value="Genomic_DNA"/>
</dbReference>
<evidence type="ECO:0000256" key="8">
    <source>
        <dbReference type="ARBA" id="ARBA00060413"/>
    </source>
</evidence>
<keyword evidence="7" id="KW-0206">Cytoskeleton</keyword>
<evidence type="ECO:0000256" key="6">
    <source>
        <dbReference type="ARBA" id="ARBA00023175"/>
    </source>
</evidence>
<keyword evidence="5 11" id="KW-0175">Coiled coil</keyword>
<keyword evidence="7" id="KW-0963">Cytoplasm</keyword>
<evidence type="ECO:0000256" key="11">
    <source>
        <dbReference type="SAM" id="Coils"/>
    </source>
</evidence>
<keyword evidence="15" id="KW-1185">Reference proteome</keyword>
<name>A0AAF1ALQ3_DAUCS</name>
<dbReference type="GO" id="GO:0005874">
    <property type="term" value="C:microtubule"/>
    <property type="evidence" value="ECO:0007669"/>
    <property type="project" value="UniProtKB-KW"/>
</dbReference>
<dbReference type="Pfam" id="PF11995">
    <property type="entry name" value="DUF3490"/>
    <property type="match status" value="1"/>
</dbReference>
<evidence type="ECO:0000256" key="2">
    <source>
        <dbReference type="ARBA" id="ARBA00022701"/>
    </source>
</evidence>
<dbReference type="PROSITE" id="PS00411">
    <property type="entry name" value="KINESIN_MOTOR_1"/>
    <property type="match status" value="1"/>
</dbReference>
<dbReference type="GO" id="GO:0009524">
    <property type="term" value="C:phragmoplast"/>
    <property type="evidence" value="ECO:0007669"/>
    <property type="project" value="UniProtKB-SubCell"/>
</dbReference>
<feature type="region of interest" description="Disordered" evidence="12">
    <location>
        <begin position="655"/>
        <end position="675"/>
    </location>
</feature>
<evidence type="ECO:0000256" key="10">
    <source>
        <dbReference type="RuleBase" id="RU000394"/>
    </source>
</evidence>
<evidence type="ECO:0000256" key="1">
    <source>
        <dbReference type="ARBA" id="ARBA00007310"/>
    </source>
</evidence>